<keyword evidence="1" id="KW-0496">Mitochondrion</keyword>
<geneLocation type="mitochondrion" evidence="1"/>
<comment type="caution">
    <text evidence="1">The sequence shown here is derived from an EMBL/GenBank/DDBJ whole genome shotgun (WGS) entry which is preliminary data.</text>
</comment>
<sequence length="87" mass="10509">MRGGPFLPCVPSWDFFIFISSDCIFRLQITMDKLNVEMRFSRRYLISYWETRHVKFSSSCPTKLCAWTEPERPLITQYNIVWWFKCG</sequence>
<organism evidence="1">
    <name type="scientific">Picea glauca</name>
    <name type="common">White spruce</name>
    <name type="synonym">Pinus glauca</name>
    <dbReference type="NCBI Taxonomy" id="3330"/>
    <lineage>
        <taxon>Eukaryota</taxon>
        <taxon>Viridiplantae</taxon>
        <taxon>Streptophyta</taxon>
        <taxon>Embryophyta</taxon>
        <taxon>Tracheophyta</taxon>
        <taxon>Spermatophyta</taxon>
        <taxon>Pinopsida</taxon>
        <taxon>Pinidae</taxon>
        <taxon>Conifers I</taxon>
        <taxon>Pinales</taxon>
        <taxon>Pinaceae</taxon>
        <taxon>Picea</taxon>
    </lineage>
</organism>
<dbReference type="AlphaFoldDB" id="A0A101LVN3"/>
<reference evidence="1" key="1">
    <citation type="journal article" date="2015" name="Genome Biol. Evol.">
        <title>Organellar Genomes of White Spruce (Picea glauca): Assembly and Annotation.</title>
        <authorList>
            <person name="Jackman S.D."/>
            <person name="Warren R.L."/>
            <person name="Gibb E.A."/>
            <person name="Vandervalk B.P."/>
            <person name="Mohamadi H."/>
            <person name="Chu J."/>
            <person name="Raymond A."/>
            <person name="Pleasance S."/>
            <person name="Coope R."/>
            <person name="Wildung M.R."/>
            <person name="Ritland C.E."/>
            <person name="Bousquet J."/>
            <person name="Jones S.J."/>
            <person name="Bohlmann J."/>
            <person name="Birol I."/>
        </authorList>
    </citation>
    <scope>NUCLEOTIDE SEQUENCE [LARGE SCALE GENOMIC DNA]</scope>
    <source>
        <tissue evidence="1">Flushing bud</tissue>
    </source>
</reference>
<accession>A0A101LVN3</accession>
<protein>
    <submittedName>
        <fullName evidence="1">Uncharacterized protein</fullName>
    </submittedName>
</protein>
<gene>
    <name evidence="1" type="ORF">ABT39_MTgene2000</name>
</gene>
<proteinExistence type="predicted"/>
<dbReference type="EMBL" id="LKAM01000013">
    <property type="protein sequence ID" value="KUM46194.1"/>
    <property type="molecule type" value="Genomic_DNA"/>
</dbReference>
<name>A0A101LVN3_PICGL</name>
<evidence type="ECO:0000313" key="1">
    <source>
        <dbReference type="EMBL" id="KUM46194.1"/>
    </source>
</evidence>